<sequence length="375" mass="43393">MILLGRPQLVKSDPAPLKRPAVLNNRPGVLKFLVNLSEANAQDRNGDSGSSSRPRSNVFTEDSNPSWTQDMLSKIPRSDSIMSSSEEICDTPMSEGSSNSESQVSVFRLLVLSRNPMKTLKLLVDVTKFAITGGKGGAAFSAVEILRHHGDTFVSAVMDQIVDQVVSVLTFADLMAQEFLHFAREFHYYILFEVVECSWEKFSKDFQKAISFDDVIRAHDEFINVIQKRTFQKADDTRQRSFINDLRIIWDLVFEVEGLQRRFFDRILKEFEYRRTREENLDTGKGTNYSEEDLYRQKQKEFKTFLASIKAQYSIIHRSYQETLKKFLLDLSQQKDHELRLLSSRIDYNGYYKRADARLNDSMKFSRCSELMMLS</sequence>
<evidence type="ECO:0000256" key="3">
    <source>
        <dbReference type="ARBA" id="ARBA00022490"/>
    </source>
</evidence>
<dbReference type="GO" id="GO:0043015">
    <property type="term" value="F:gamma-tubulin binding"/>
    <property type="evidence" value="ECO:0007669"/>
    <property type="project" value="InterPro"/>
</dbReference>
<dbReference type="PANTHER" id="PTHR19302">
    <property type="entry name" value="GAMMA TUBULIN COMPLEX PROTEIN"/>
    <property type="match status" value="1"/>
</dbReference>
<dbReference type="GO" id="GO:0005874">
    <property type="term" value="C:microtubule"/>
    <property type="evidence" value="ECO:0007669"/>
    <property type="project" value="UniProtKB-KW"/>
</dbReference>
<evidence type="ECO:0000256" key="5">
    <source>
        <dbReference type="ARBA" id="ARBA00023212"/>
    </source>
</evidence>
<dbReference type="EMBL" id="CADCXU010027393">
    <property type="protein sequence ID" value="CAB0014174.1"/>
    <property type="molecule type" value="Genomic_DNA"/>
</dbReference>
<dbReference type="GO" id="GO:0051011">
    <property type="term" value="F:microtubule minus-end binding"/>
    <property type="evidence" value="ECO:0007669"/>
    <property type="project" value="TreeGrafter"/>
</dbReference>
<dbReference type="GO" id="GO:0000922">
    <property type="term" value="C:spindle pole"/>
    <property type="evidence" value="ECO:0007669"/>
    <property type="project" value="InterPro"/>
</dbReference>
<organism evidence="8 9">
    <name type="scientific">Nesidiocoris tenuis</name>
    <dbReference type="NCBI Taxonomy" id="355587"/>
    <lineage>
        <taxon>Eukaryota</taxon>
        <taxon>Metazoa</taxon>
        <taxon>Ecdysozoa</taxon>
        <taxon>Arthropoda</taxon>
        <taxon>Hexapoda</taxon>
        <taxon>Insecta</taxon>
        <taxon>Pterygota</taxon>
        <taxon>Neoptera</taxon>
        <taxon>Paraneoptera</taxon>
        <taxon>Hemiptera</taxon>
        <taxon>Heteroptera</taxon>
        <taxon>Panheteroptera</taxon>
        <taxon>Cimicomorpha</taxon>
        <taxon>Miridae</taxon>
        <taxon>Dicyphina</taxon>
        <taxon>Nesidiocoris</taxon>
    </lineage>
</organism>
<feature type="domain" description="Gamma tubulin complex component C-terminal" evidence="7">
    <location>
        <begin position="170"/>
        <end position="352"/>
    </location>
</feature>
<dbReference type="Proteomes" id="UP000479000">
    <property type="component" value="Unassembled WGS sequence"/>
</dbReference>
<dbReference type="InterPro" id="IPR007259">
    <property type="entry name" value="GCP"/>
</dbReference>
<dbReference type="InterPro" id="IPR040457">
    <property type="entry name" value="GCP_C"/>
</dbReference>
<keyword evidence="3" id="KW-0963">Cytoplasm</keyword>
<keyword evidence="9" id="KW-1185">Reference proteome</keyword>
<feature type="compositionally biased region" description="Polar residues" evidence="6">
    <location>
        <begin position="41"/>
        <end position="71"/>
    </location>
</feature>
<gene>
    <name evidence="8" type="ORF">NTEN_LOCUS18648</name>
</gene>
<evidence type="ECO:0000256" key="4">
    <source>
        <dbReference type="ARBA" id="ARBA00022701"/>
    </source>
</evidence>
<comment type="subcellular location">
    <subcellularLocation>
        <location evidence="1">Cytoplasm</location>
        <location evidence="1">Cytoskeleton</location>
    </subcellularLocation>
</comment>
<dbReference type="GO" id="GO:0051321">
    <property type="term" value="P:meiotic cell cycle"/>
    <property type="evidence" value="ECO:0007669"/>
    <property type="project" value="TreeGrafter"/>
</dbReference>
<dbReference type="GO" id="GO:0000278">
    <property type="term" value="P:mitotic cell cycle"/>
    <property type="evidence" value="ECO:0007669"/>
    <property type="project" value="TreeGrafter"/>
</dbReference>
<dbReference type="InterPro" id="IPR042241">
    <property type="entry name" value="GCP_C_sf"/>
</dbReference>
<dbReference type="GO" id="GO:0031122">
    <property type="term" value="P:cytoplasmic microtubule organization"/>
    <property type="evidence" value="ECO:0007669"/>
    <property type="project" value="TreeGrafter"/>
</dbReference>
<comment type="similarity">
    <text evidence="2">Belongs to the TUBGCP family.</text>
</comment>
<evidence type="ECO:0000313" key="9">
    <source>
        <dbReference type="Proteomes" id="UP000479000"/>
    </source>
</evidence>
<dbReference type="PANTHER" id="PTHR19302:SF14">
    <property type="entry name" value="GAMMA-TUBULIN COMPLEX COMPONENT 3"/>
    <property type="match status" value="1"/>
</dbReference>
<dbReference type="GO" id="GO:0051225">
    <property type="term" value="P:spindle assembly"/>
    <property type="evidence" value="ECO:0007669"/>
    <property type="project" value="TreeGrafter"/>
</dbReference>
<keyword evidence="4" id="KW-0493">Microtubule</keyword>
<feature type="region of interest" description="Disordered" evidence="6">
    <location>
        <begin position="1"/>
        <end position="21"/>
    </location>
</feature>
<dbReference type="OrthoDB" id="5860513at2759"/>
<dbReference type="AlphaFoldDB" id="A0A6H5HD56"/>
<proteinExistence type="inferred from homology"/>
<dbReference type="Gene3D" id="1.20.120.1900">
    <property type="entry name" value="Gamma-tubulin complex, C-terminal domain"/>
    <property type="match status" value="1"/>
</dbReference>
<dbReference type="GO" id="GO:0000930">
    <property type="term" value="C:gamma-tubulin complex"/>
    <property type="evidence" value="ECO:0007669"/>
    <property type="project" value="TreeGrafter"/>
</dbReference>
<protein>
    <recommendedName>
        <fullName evidence="7">Gamma tubulin complex component C-terminal domain-containing protein</fullName>
    </recommendedName>
</protein>
<dbReference type="Pfam" id="PF04130">
    <property type="entry name" value="GCP_C_terminal"/>
    <property type="match status" value="1"/>
</dbReference>
<name>A0A6H5HD56_9HEMI</name>
<evidence type="ECO:0000256" key="2">
    <source>
        <dbReference type="ARBA" id="ARBA00010337"/>
    </source>
</evidence>
<evidence type="ECO:0000256" key="6">
    <source>
        <dbReference type="SAM" id="MobiDB-lite"/>
    </source>
</evidence>
<keyword evidence="5" id="KW-0206">Cytoskeleton</keyword>
<feature type="region of interest" description="Disordered" evidence="6">
    <location>
        <begin position="41"/>
        <end position="99"/>
    </location>
</feature>
<evidence type="ECO:0000259" key="7">
    <source>
        <dbReference type="Pfam" id="PF04130"/>
    </source>
</evidence>
<reference evidence="8 9" key="1">
    <citation type="submission" date="2020-02" db="EMBL/GenBank/DDBJ databases">
        <authorList>
            <person name="Ferguson B K."/>
        </authorList>
    </citation>
    <scope>NUCLEOTIDE SEQUENCE [LARGE SCALE GENOMIC DNA]</scope>
</reference>
<evidence type="ECO:0000313" key="8">
    <source>
        <dbReference type="EMBL" id="CAB0014174.1"/>
    </source>
</evidence>
<evidence type="ECO:0000256" key="1">
    <source>
        <dbReference type="ARBA" id="ARBA00004245"/>
    </source>
</evidence>
<dbReference type="GO" id="GO:0007020">
    <property type="term" value="P:microtubule nucleation"/>
    <property type="evidence" value="ECO:0007669"/>
    <property type="project" value="InterPro"/>
</dbReference>
<accession>A0A6H5HD56</accession>